<organism evidence="2 3">
    <name type="scientific">Podospora bellae-mahoneyi</name>
    <dbReference type="NCBI Taxonomy" id="2093777"/>
    <lineage>
        <taxon>Eukaryota</taxon>
        <taxon>Fungi</taxon>
        <taxon>Dikarya</taxon>
        <taxon>Ascomycota</taxon>
        <taxon>Pezizomycotina</taxon>
        <taxon>Sordariomycetes</taxon>
        <taxon>Sordariomycetidae</taxon>
        <taxon>Sordariales</taxon>
        <taxon>Podosporaceae</taxon>
        <taxon>Podospora</taxon>
    </lineage>
</organism>
<keyword evidence="1" id="KW-1133">Transmembrane helix</keyword>
<dbReference type="EMBL" id="JAFFGZ010000008">
    <property type="protein sequence ID" value="KAK4640963.1"/>
    <property type="molecule type" value="Genomic_DNA"/>
</dbReference>
<dbReference type="Proteomes" id="UP001322138">
    <property type="component" value="Unassembled WGS sequence"/>
</dbReference>
<name>A0ABR0FC36_9PEZI</name>
<protein>
    <submittedName>
        <fullName evidence="2">Uncharacterized protein</fullName>
    </submittedName>
</protein>
<keyword evidence="1" id="KW-0812">Transmembrane</keyword>
<gene>
    <name evidence="2" type="ORF">QC761_608210</name>
</gene>
<proteinExistence type="predicted"/>
<feature type="transmembrane region" description="Helical" evidence="1">
    <location>
        <begin position="93"/>
        <end position="115"/>
    </location>
</feature>
<dbReference type="RefSeq" id="XP_062729939.1">
    <property type="nucleotide sequence ID" value="XM_062881243.1"/>
</dbReference>
<evidence type="ECO:0000256" key="1">
    <source>
        <dbReference type="SAM" id="Phobius"/>
    </source>
</evidence>
<keyword evidence="3" id="KW-1185">Reference proteome</keyword>
<dbReference type="GeneID" id="87900725"/>
<accession>A0ABR0FC36</accession>
<evidence type="ECO:0000313" key="3">
    <source>
        <dbReference type="Proteomes" id="UP001322138"/>
    </source>
</evidence>
<sequence>MLTGMEFWKDFPITNNNDSNTLPLLPITSPETWLRLMNHSTAKLGLSYFPPNLIAVPHNFSSFDTIPTNSLVITLPDPDSSRLENNPQKLDQLIYGLICTLAGIWVAVWAAWTWYHNGTLLIPRVSPPGSKDVNNDVELGAHTAAVDFVSPETFHAGFLKYYYDVGGDEHQLADNIFSHSADSQNKREKPVTGEDVEELTKLVQKMYEIDVELFGLQDARYITEDKKDKLRRKREAMLVEAARVVESWADRRWLHINKWEEGEYDTVLEILDVLREYVEAERQKRVYVY</sequence>
<keyword evidence="1" id="KW-0472">Membrane</keyword>
<comment type="caution">
    <text evidence="2">The sequence shown here is derived from an EMBL/GenBank/DDBJ whole genome shotgun (WGS) entry which is preliminary data.</text>
</comment>
<reference evidence="2 3" key="1">
    <citation type="journal article" date="2023" name="bioRxiv">
        <title>High-quality genome assemblies of four members of thePodospora anserinaspecies complex.</title>
        <authorList>
            <person name="Ament-Velasquez S.L."/>
            <person name="Vogan A.A."/>
            <person name="Wallerman O."/>
            <person name="Hartmann F."/>
            <person name="Gautier V."/>
            <person name="Silar P."/>
            <person name="Giraud T."/>
            <person name="Johannesson H."/>
        </authorList>
    </citation>
    <scope>NUCLEOTIDE SEQUENCE [LARGE SCALE GENOMIC DNA]</scope>
    <source>
        <strain evidence="2 3">CBS 112042</strain>
    </source>
</reference>
<evidence type="ECO:0000313" key="2">
    <source>
        <dbReference type="EMBL" id="KAK4640963.1"/>
    </source>
</evidence>